<sequence>MANKFQYGGQAVIEGVMMRGKNGIAVAVRRPSGQVVVDEQPLVSWLDKMPFFKKPFLRGFFALLEALIIGVKALSFSANQAAEEEEEELSAKEIAITMAVAFGLAIGLFVVLPTWTAHWLGSSGGEIWKNVLEGIIRIAVFLLYIIIISRLKDIQRVFQYHGAEHKVISTFERGEELTVENARKYSTLHPRCGTSFLLIVMVMSIVVFSVLAFDQIIWRILSRVLLMPLVAGIAYEIIKFTGKHQDKGWVKMVSTPGLWLQNLTTREPDDSQVAVAINSLQAVLKQDDSEVEEESPNVNQCILEDAVRGEGAC</sequence>
<accession>A0AAU0UKV5</accession>
<reference evidence="2 3" key="1">
    <citation type="submission" date="2023-04" db="EMBL/GenBank/DDBJ databases">
        <authorList>
            <person name="Hsu D."/>
        </authorList>
    </citation>
    <scope>NUCLEOTIDE SEQUENCE [LARGE SCALE GENOMIC DNA]</scope>
    <source>
        <strain evidence="2 3">MK1</strain>
    </source>
</reference>
<gene>
    <name evidence="2" type="ORF">MFMK1_000601</name>
</gene>
<dbReference type="PANTHER" id="PTHR42867">
    <property type="entry name" value="MEMBRANE PROTEIN-RELATED"/>
    <property type="match status" value="1"/>
</dbReference>
<dbReference type="InterPro" id="IPR010787">
    <property type="entry name" value="DUF1385"/>
</dbReference>
<name>A0AAU0UKV5_9FIRM</name>
<feature type="transmembrane region" description="Helical" evidence="1">
    <location>
        <begin position="192"/>
        <end position="210"/>
    </location>
</feature>
<feature type="transmembrane region" description="Helical" evidence="1">
    <location>
        <begin position="127"/>
        <end position="147"/>
    </location>
</feature>
<dbReference type="AlphaFoldDB" id="A0AAU0UKV5"/>
<feature type="transmembrane region" description="Helical" evidence="1">
    <location>
        <begin position="94"/>
        <end position="115"/>
    </location>
</feature>
<feature type="transmembrane region" description="Helical" evidence="1">
    <location>
        <begin position="216"/>
        <end position="238"/>
    </location>
</feature>
<dbReference type="KEGG" id="dbc:MFMK1_000601"/>
<dbReference type="PANTHER" id="PTHR42867:SF1">
    <property type="entry name" value="MEMBRANE PROTEIN-RELATED"/>
    <property type="match status" value="1"/>
</dbReference>
<keyword evidence="3" id="KW-1185">Reference proteome</keyword>
<keyword evidence="1" id="KW-1133">Transmembrane helix</keyword>
<feature type="transmembrane region" description="Helical" evidence="1">
    <location>
        <begin position="56"/>
        <end position="74"/>
    </location>
</feature>
<protein>
    <submittedName>
        <fullName evidence="2">DUF1385 domain-containing protein</fullName>
    </submittedName>
</protein>
<evidence type="ECO:0000313" key="2">
    <source>
        <dbReference type="EMBL" id="WRO20811.1"/>
    </source>
</evidence>
<proteinExistence type="predicted"/>
<dbReference type="EMBL" id="CP121694">
    <property type="protein sequence ID" value="WRO20811.1"/>
    <property type="molecule type" value="Genomic_DNA"/>
</dbReference>
<dbReference type="Pfam" id="PF07136">
    <property type="entry name" value="DUF1385"/>
    <property type="match status" value="1"/>
</dbReference>
<dbReference type="Proteomes" id="UP001329915">
    <property type="component" value="Chromosome"/>
</dbReference>
<dbReference type="RefSeq" id="WP_366923689.1">
    <property type="nucleotide sequence ID" value="NZ_CP121694.1"/>
</dbReference>
<keyword evidence="1" id="KW-0472">Membrane</keyword>
<organism evidence="2 3">
    <name type="scientific">Metallumcola ferriviriculae</name>
    <dbReference type="NCBI Taxonomy" id="3039180"/>
    <lineage>
        <taxon>Bacteria</taxon>
        <taxon>Bacillati</taxon>
        <taxon>Bacillota</taxon>
        <taxon>Clostridia</taxon>
        <taxon>Neomoorellales</taxon>
        <taxon>Desulfitibacteraceae</taxon>
        <taxon>Metallumcola</taxon>
    </lineage>
</organism>
<evidence type="ECO:0000313" key="3">
    <source>
        <dbReference type="Proteomes" id="UP001329915"/>
    </source>
</evidence>
<keyword evidence="1" id="KW-0812">Transmembrane</keyword>
<evidence type="ECO:0000256" key="1">
    <source>
        <dbReference type="SAM" id="Phobius"/>
    </source>
</evidence>